<dbReference type="EMBL" id="JARBJD010000013">
    <property type="protein sequence ID" value="KAK2961930.1"/>
    <property type="molecule type" value="Genomic_DNA"/>
</dbReference>
<dbReference type="Proteomes" id="UP001281761">
    <property type="component" value="Unassembled WGS sequence"/>
</dbReference>
<protein>
    <submittedName>
        <fullName evidence="2">Uncharacterized protein</fullName>
    </submittedName>
</protein>
<proteinExistence type="predicted"/>
<dbReference type="InterPro" id="IPR011050">
    <property type="entry name" value="Pectin_lyase_fold/virulence"/>
</dbReference>
<name>A0ABQ9YDT1_9EUKA</name>
<sequence length="704" mass="73341">MDEGSAIALLRVAALTISSVEFSVNSALATHLFVVNGGSLTFESSVSVGSTVNSLSCASQTVMSVLVHKCKFNDCNVTSADAAAGAVYAELGVSMTVTETNFTLCTSNCSTGAIHIHMISTTAVSNCEFVECTAGMYTGALRFTTQMSYILSSSLFLNCSCGLNGGGFDSSGSISTAQVLLIIFRNCSSGNNGGGFYQTFNPSTAPEYTPAYTFSLENCTFDNCTAGDIELHRLRISTALFPSSPADGIAFTRSQRLSAAFAENTTVYTARCSVLVRFNHSSNGALTIDSENGLDEERCGESTVPCETLTRGVGGIAAGQTLRIRSTASLAQIVTISKEMTWTHAEATTGSVSVKTGGSISVASGQLNLVKIEFSSEATVKLTTSLLVVSSGSLSVTSCSFTKISSSADGSCISASLSTNSLSIADAAFKTCSSDGSGGAVCDHLGVVLKLCLLFDWAWQMDLNEPAESKYRSMSLLLYITKYEATTVEMGSSGRDLAGCGLSQWRRKEVDVSSTHLAGVGLHTISVVDSFSLNEPPSFSTNEITVSSPSSTTKISVSSAATISISGHTLTLSSLLFDGLSLERSTALISLAATGAVSESLSSSNSLNLNTVHFSKCESEKGGPLFVDVTDSTAAGKVTFVAVTFGTGSEKNVGAPGNNLYLKCSSMSSASDSNSTKNGGHSLHNDPEPQATNRQQQMWELDAN</sequence>
<comment type="caution">
    <text evidence="2">The sequence shown here is derived from an EMBL/GenBank/DDBJ whole genome shotgun (WGS) entry which is preliminary data.</text>
</comment>
<feature type="region of interest" description="Disordered" evidence="1">
    <location>
        <begin position="671"/>
        <end position="704"/>
    </location>
</feature>
<evidence type="ECO:0000313" key="2">
    <source>
        <dbReference type="EMBL" id="KAK2961930.1"/>
    </source>
</evidence>
<accession>A0ABQ9YDT1</accession>
<reference evidence="2 3" key="1">
    <citation type="journal article" date="2022" name="bioRxiv">
        <title>Genomics of Preaxostyla Flagellates Illuminates Evolutionary Transitions and the Path Towards Mitochondrial Loss.</title>
        <authorList>
            <person name="Novak L.V.F."/>
            <person name="Treitli S.C."/>
            <person name="Pyrih J."/>
            <person name="Halakuc P."/>
            <person name="Pipaliya S.V."/>
            <person name="Vacek V."/>
            <person name="Brzon O."/>
            <person name="Soukal P."/>
            <person name="Eme L."/>
            <person name="Dacks J.B."/>
            <person name="Karnkowska A."/>
            <person name="Elias M."/>
            <person name="Hampl V."/>
        </authorList>
    </citation>
    <scope>NUCLEOTIDE SEQUENCE [LARGE SCALE GENOMIC DNA]</scope>
    <source>
        <strain evidence="2">NAU3</strain>
        <tissue evidence="2">Gut</tissue>
    </source>
</reference>
<evidence type="ECO:0000313" key="3">
    <source>
        <dbReference type="Proteomes" id="UP001281761"/>
    </source>
</evidence>
<organism evidence="2 3">
    <name type="scientific">Blattamonas nauphoetae</name>
    <dbReference type="NCBI Taxonomy" id="2049346"/>
    <lineage>
        <taxon>Eukaryota</taxon>
        <taxon>Metamonada</taxon>
        <taxon>Preaxostyla</taxon>
        <taxon>Oxymonadida</taxon>
        <taxon>Blattamonas</taxon>
    </lineage>
</organism>
<gene>
    <name evidence="2" type="ORF">BLNAU_2986</name>
</gene>
<evidence type="ECO:0000256" key="1">
    <source>
        <dbReference type="SAM" id="MobiDB-lite"/>
    </source>
</evidence>
<dbReference type="SUPFAM" id="SSF51126">
    <property type="entry name" value="Pectin lyase-like"/>
    <property type="match status" value="1"/>
</dbReference>
<keyword evidence="3" id="KW-1185">Reference proteome</keyword>